<dbReference type="AlphaFoldDB" id="A0AAV1IEC8"/>
<protein>
    <recommendedName>
        <fullName evidence="1">Amidase domain-containing protein</fullName>
    </recommendedName>
</protein>
<dbReference type="PANTHER" id="PTHR11895">
    <property type="entry name" value="TRANSAMIDASE"/>
    <property type="match status" value="1"/>
</dbReference>
<dbReference type="Pfam" id="PF01425">
    <property type="entry name" value="Amidase"/>
    <property type="match status" value="1"/>
</dbReference>
<dbReference type="InterPro" id="IPR036928">
    <property type="entry name" value="AS_sf"/>
</dbReference>
<comment type="caution">
    <text evidence="2">The sequence shown here is derived from an EMBL/GenBank/DDBJ whole genome shotgun (WGS) entry which is preliminary data.</text>
</comment>
<dbReference type="InterPro" id="IPR000120">
    <property type="entry name" value="Amidase"/>
</dbReference>
<proteinExistence type="predicted"/>
<sequence length="513" mass="55120">MTALQYAEAVLEIAETYSCLNIFSSLDRRTVLAEARAVDALHAAGKDVKPLCGLAFAVKDNIDVAGYPTTAGTPALEGFQAHSSSPLVTRLLKGHGVVLGKTRMHELAVGVTTINMHGGPVLNPYNNTMHTGGSSGGAAAAVAMRMGTAGFCSDTGGSCRIPAGMTGVVGFRPTTGCWNAGDGIVPMTVSRDTVGVVARSVRDVMLFNTIFSDCSEGYPEVDLKGMRMGYPTNFWQDLGEETVAAYDKALAALKGAGVELVAMDMHVLTELSERIMPDESLYTYEMPRELSRYLYQHEYNLSLVDLVDRIATPHVKKYLEAMTFKSLNDYPTPKDYAEILDSYLPKLKALWHDFHDAYDVEIYVVPTSPITSRPIDDVEPYTMHNGHKADSYQLLCRTHQLDCPLGIPGLSIPAGLGADDMPVGIMFYARTGHDDLLLAVGQAAQPLFAATPEPARMQPCMGCKPVLKAVNVTWDGQGVPEVGDTTSSYTLGWSGECDLSPGAGSAADSKTEL</sequence>
<keyword evidence="3" id="KW-1185">Reference proteome</keyword>
<dbReference type="PANTHER" id="PTHR11895:SF151">
    <property type="entry name" value="GLUTAMYL-TRNA(GLN) AMIDOTRANSFERASE SUBUNIT A"/>
    <property type="match status" value="1"/>
</dbReference>
<evidence type="ECO:0000313" key="3">
    <source>
        <dbReference type="Proteomes" id="UP001314263"/>
    </source>
</evidence>
<gene>
    <name evidence="2" type="ORF">CVIRNUC_007984</name>
</gene>
<dbReference type="Proteomes" id="UP001314263">
    <property type="component" value="Unassembled WGS sequence"/>
</dbReference>
<dbReference type="Gene3D" id="3.90.1300.10">
    <property type="entry name" value="Amidase signature (AS) domain"/>
    <property type="match status" value="1"/>
</dbReference>
<dbReference type="GO" id="GO:0003824">
    <property type="term" value="F:catalytic activity"/>
    <property type="evidence" value="ECO:0007669"/>
    <property type="project" value="InterPro"/>
</dbReference>
<feature type="domain" description="Amidase" evidence="1">
    <location>
        <begin position="13"/>
        <end position="438"/>
    </location>
</feature>
<reference evidence="2 3" key="1">
    <citation type="submission" date="2023-10" db="EMBL/GenBank/DDBJ databases">
        <authorList>
            <person name="Maclean D."/>
            <person name="Macfadyen A."/>
        </authorList>
    </citation>
    <scope>NUCLEOTIDE SEQUENCE [LARGE SCALE GENOMIC DNA]</scope>
</reference>
<evidence type="ECO:0000259" key="1">
    <source>
        <dbReference type="Pfam" id="PF01425"/>
    </source>
</evidence>
<accession>A0AAV1IEC8</accession>
<dbReference type="EMBL" id="CAUYUE010000011">
    <property type="protein sequence ID" value="CAK0784780.1"/>
    <property type="molecule type" value="Genomic_DNA"/>
</dbReference>
<dbReference type="InterPro" id="IPR023631">
    <property type="entry name" value="Amidase_dom"/>
</dbReference>
<evidence type="ECO:0000313" key="2">
    <source>
        <dbReference type="EMBL" id="CAK0784780.1"/>
    </source>
</evidence>
<dbReference type="SUPFAM" id="SSF75304">
    <property type="entry name" value="Amidase signature (AS) enzymes"/>
    <property type="match status" value="1"/>
</dbReference>
<organism evidence="2 3">
    <name type="scientific">Coccomyxa viridis</name>
    <dbReference type="NCBI Taxonomy" id="1274662"/>
    <lineage>
        <taxon>Eukaryota</taxon>
        <taxon>Viridiplantae</taxon>
        <taxon>Chlorophyta</taxon>
        <taxon>core chlorophytes</taxon>
        <taxon>Trebouxiophyceae</taxon>
        <taxon>Trebouxiophyceae incertae sedis</taxon>
        <taxon>Coccomyxaceae</taxon>
        <taxon>Coccomyxa</taxon>
    </lineage>
</organism>
<name>A0AAV1IEC8_9CHLO</name>